<feature type="compositionally biased region" description="Basic and acidic residues" evidence="1">
    <location>
        <begin position="163"/>
        <end position="175"/>
    </location>
</feature>
<dbReference type="InterPro" id="IPR011989">
    <property type="entry name" value="ARM-like"/>
</dbReference>
<dbReference type="EMBL" id="CAMXCT010001291">
    <property type="protein sequence ID" value="CAI3988699.1"/>
    <property type="molecule type" value="Genomic_DNA"/>
</dbReference>
<dbReference type="SUPFAM" id="SSF48371">
    <property type="entry name" value="ARM repeat"/>
    <property type="match status" value="1"/>
</dbReference>
<dbReference type="EMBL" id="CAMXCT030001291">
    <property type="protein sequence ID" value="CAL4776011.1"/>
    <property type="molecule type" value="Genomic_DNA"/>
</dbReference>
<dbReference type="InterPro" id="IPR003325">
    <property type="entry name" value="TerD"/>
</dbReference>
<dbReference type="Gene3D" id="1.25.10.10">
    <property type="entry name" value="Leucine-rich Repeat Variant"/>
    <property type="match status" value="1"/>
</dbReference>
<feature type="region of interest" description="Disordered" evidence="1">
    <location>
        <begin position="163"/>
        <end position="203"/>
    </location>
</feature>
<dbReference type="Pfam" id="PF02342">
    <property type="entry name" value="TerD"/>
    <property type="match status" value="1"/>
</dbReference>
<reference evidence="3" key="1">
    <citation type="submission" date="2022-10" db="EMBL/GenBank/DDBJ databases">
        <authorList>
            <person name="Chen Y."/>
            <person name="Dougan E. K."/>
            <person name="Chan C."/>
            <person name="Rhodes N."/>
            <person name="Thang M."/>
        </authorList>
    </citation>
    <scope>NUCLEOTIDE SEQUENCE</scope>
</reference>
<feature type="compositionally biased region" description="Basic and acidic residues" evidence="1">
    <location>
        <begin position="80"/>
        <end position="90"/>
    </location>
</feature>
<gene>
    <name evidence="3" type="ORF">C1SCF055_LOCUS15828</name>
</gene>
<name>A0A9P1FT78_9DINO</name>
<dbReference type="InterPro" id="IPR016024">
    <property type="entry name" value="ARM-type_fold"/>
</dbReference>
<keyword evidence="6" id="KW-1185">Reference proteome</keyword>
<dbReference type="PANTHER" id="PTHR10257">
    <property type="entry name" value="SERINE/THREONINE PROTEIN PHOSPHATASE 2A PP2A REGULATORY SUBUNIT B"/>
    <property type="match status" value="1"/>
</dbReference>
<dbReference type="Proteomes" id="UP001152797">
    <property type="component" value="Unassembled WGS sequence"/>
</dbReference>
<evidence type="ECO:0000313" key="4">
    <source>
        <dbReference type="EMBL" id="CAL1142074.1"/>
    </source>
</evidence>
<dbReference type="GO" id="GO:0007165">
    <property type="term" value="P:signal transduction"/>
    <property type="evidence" value="ECO:0007669"/>
    <property type="project" value="InterPro"/>
</dbReference>
<organism evidence="3">
    <name type="scientific">Cladocopium goreaui</name>
    <dbReference type="NCBI Taxonomy" id="2562237"/>
    <lineage>
        <taxon>Eukaryota</taxon>
        <taxon>Sar</taxon>
        <taxon>Alveolata</taxon>
        <taxon>Dinophyceae</taxon>
        <taxon>Suessiales</taxon>
        <taxon>Symbiodiniaceae</taxon>
        <taxon>Cladocopium</taxon>
    </lineage>
</organism>
<reference evidence="4" key="2">
    <citation type="submission" date="2024-04" db="EMBL/GenBank/DDBJ databases">
        <authorList>
            <person name="Chen Y."/>
            <person name="Shah S."/>
            <person name="Dougan E. K."/>
            <person name="Thang M."/>
            <person name="Chan C."/>
        </authorList>
    </citation>
    <scope>NUCLEOTIDE SEQUENCE [LARGE SCALE GENOMIC DNA]</scope>
</reference>
<dbReference type="AlphaFoldDB" id="A0A9P1FT78"/>
<feature type="compositionally biased region" description="Polar residues" evidence="1">
    <location>
        <begin position="585"/>
        <end position="595"/>
    </location>
</feature>
<evidence type="ECO:0000259" key="2">
    <source>
        <dbReference type="Pfam" id="PF02342"/>
    </source>
</evidence>
<evidence type="ECO:0000313" key="6">
    <source>
        <dbReference type="Proteomes" id="UP001152797"/>
    </source>
</evidence>
<dbReference type="OrthoDB" id="10264446at2759"/>
<dbReference type="PANTHER" id="PTHR10257:SF3">
    <property type="entry name" value="SERINE_THREONINE-PROTEIN PHOSPHATASE 2A 56 KDA REGULATORY SUBUNIT GAMMA ISOFORM"/>
    <property type="match status" value="1"/>
</dbReference>
<accession>A0A9P1FT78</accession>
<dbReference type="GO" id="GO:0019888">
    <property type="term" value="F:protein phosphatase regulator activity"/>
    <property type="evidence" value="ECO:0007669"/>
    <property type="project" value="InterPro"/>
</dbReference>
<evidence type="ECO:0000313" key="3">
    <source>
        <dbReference type="EMBL" id="CAI3988699.1"/>
    </source>
</evidence>
<comment type="caution">
    <text evidence="3">The sequence shown here is derived from an EMBL/GenBank/DDBJ whole genome shotgun (WGS) entry which is preliminary data.</text>
</comment>
<feature type="region of interest" description="Disordered" evidence="1">
    <location>
        <begin position="50"/>
        <end position="93"/>
    </location>
</feature>
<dbReference type="GO" id="GO:0000159">
    <property type="term" value="C:protein phosphatase type 2A complex"/>
    <property type="evidence" value="ECO:0007669"/>
    <property type="project" value="InterPro"/>
</dbReference>
<evidence type="ECO:0000256" key="1">
    <source>
        <dbReference type="SAM" id="MobiDB-lite"/>
    </source>
</evidence>
<dbReference type="Gene3D" id="2.60.60.30">
    <property type="entry name" value="sav2460 like domains"/>
    <property type="match status" value="1"/>
</dbReference>
<dbReference type="Pfam" id="PF01603">
    <property type="entry name" value="B56"/>
    <property type="match status" value="1"/>
</dbReference>
<feature type="compositionally biased region" description="Basic and acidic residues" evidence="1">
    <location>
        <begin position="567"/>
        <end position="584"/>
    </location>
</feature>
<protein>
    <submittedName>
        <fullName evidence="5">Serine/threonine protein phosphatase 2A 59 kDa regulatory subunit B' eta isoform</fullName>
    </submittedName>
</protein>
<feature type="domain" description="TerD" evidence="2">
    <location>
        <begin position="790"/>
        <end position="943"/>
    </location>
</feature>
<sequence>MPIGTQLKGTFSLDPYSCQSGTLIATQLFNDGIEVVRCLRARDGNERADLVKDEAEAKPKPEKEKEKEKGGTGKQKGKSGKSDKKAKLEDDPWGAIPVDSPFAKVGNLKDVVGDAEATADMLIQKLKLCEEVYNFNKDDCMPEKEGKRLTLLEILAYWPVSEQKEKDKEKEELPMKKKNSKVAGATGSGEESRELEMSSGAQSSASSARANALQLIAAAVKVVKSNAFRTLIHKERSPMDALDGEDDEPYLEPTWPHLELVYDLLQKLLQTKELESTLATEAELDKRFVTQLVELMETDDPREREDLKVLVSRIFGKFSSFRSTVRRAIQSFCQRAVCLEHGEAPAYGLSEVLELLSQRVVAAFSSPFREEQKDLLTQVVLPLYKLDFLSCFHSSLKDVVRLFCKKDATLIKPTAQALLRYWPQCASGKQTIFLGELEDLIHMMPAADFKAIAAPCAHRISSCCISCHSEVAEKALGIWRHQPTVRSTVQNCRDDLPLIVSRLYSNITQAWGPNVMSRTMDVLKNFMEADRELFDNCSSKHRKQGDDAEKRESIRLKRWAKLQELHDLAHPERQKANRSREPRKAQNSGRPQLTCNQEVSLKQDSSCAFSLCWDRTDATPKKNQLQLQALLVNTSGKIVEAINSRNLTCFQSAVRLTSRAPQKNSKEACCGTIWATMDLLPVEIAMVLLVVTASNRSCLGDIAHDMALVVDFNGKVQLGEILAEPPPDAKMGLLGALRRLDWTSWNLLPKVEWATCEHFTDNPEMFSRVIKEAIPLSLKKHRGQASFVVMSKGSVADCPTFPAKQKVFLGMGWDFYSDENLHVEVALVCLTANGQHVSTVCGGQSVNGAFHTGDGALSAGIFVDFDALAVEVSVAFLTAHVTSEDFGAVQQPHCTAIDVTGREILRYMMPEEKKTSTGLIMARVFWNEFYDRWNFQALGNYCTGRTWSDSLEYMKSLVTVPPSSYQTLLIEDEDTVARGDHRSTTAASSSAQSVIMSL</sequence>
<dbReference type="InterPro" id="IPR002554">
    <property type="entry name" value="PP2A_B56"/>
</dbReference>
<proteinExistence type="predicted"/>
<feature type="region of interest" description="Disordered" evidence="1">
    <location>
        <begin position="567"/>
        <end position="595"/>
    </location>
</feature>
<feature type="compositionally biased region" description="Basic and acidic residues" evidence="1">
    <location>
        <begin position="50"/>
        <end position="71"/>
    </location>
</feature>
<dbReference type="EMBL" id="CAMXCT020001291">
    <property type="protein sequence ID" value="CAL1142074.1"/>
    <property type="molecule type" value="Genomic_DNA"/>
</dbReference>
<evidence type="ECO:0000313" key="5">
    <source>
        <dbReference type="EMBL" id="CAL4776011.1"/>
    </source>
</evidence>